<dbReference type="SUPFAM" id="SSF88697">
    <property type="entry name" value="PUA domain-like"/>
    <property type="match status" value="1"/>
</dbReference>
<dbReference type="GO" id="GO:0005634">
    <property type="term" value="C:nucleus"/>
    <property type="evidence" value="ECO:0007669"/>
    <property type="project" value="UniProtKB-SubCell"/>
</dbReference>
<organism evidence="7 8">
    <name type="scientific">Fonsecaea multimorphosa CBS 102226</name>
    <dbReference type="NCBI Taxonomy" id="1442371"/>
    <lineage>
        <taxon>Eukaryota</taxon>
        <taxon>Fungi</taxon>
        <taxon>Dikarya</taxon>
        <taxon>Ascomycota</taxon>
        <taxon>Pezizomycotina</taxon>
        <taxon>Eurotiomycetes</taxon>
        <taxon>Chaetothyriomycetidae</taxon>
        <taxon>Chaetothyriales</taxon>
        <taxon>Herpotrichiellaceae</taxon>
        <taxon>Fonsecaea</taxon>
    </lineage>
</organism>
<dbReference type="Gene3D" id="3.10.590.10">
    <property type="entry name" value="ph1033 like domains"/>
    <property type="match status" value="1"/>
</dbReference>
<dbReference type="PANTHER" id="PTHR14087:SF7">
    <property type="entry name" value="THYMOCYTE NUCLEAR PROTEIN 1"/>
    <property type="match status" value="1"/>
</dbReference>
<dbReference type="Proteomes" id="UP000053411">
    <property type="component" value="Unassembled WGS sequence"/>
</dbReference>
<evidence type="ECO:0000313" key="7">
    <source>
        <dbReference type="EMBL" id="KIX96106.1"/>
    </source>
</evidence>
<feature type="compositionally biased region" description="Basic residues" evidence="5">
    <location>
        <begin position="139"/>
        <end position="149"/>
    </location>
</feature>
<dbReference type="InterPro" id="IPR047197">
    <property type="entry name" value="THYN1-like_EVE"/>
</dbReference>
<dbReference type="VEuPathDB" id="FungiDB:Z520_08361"/>
<name>A0A0D2IGC2_9EURO</name>
<keyword evidence="3" id="KW-0597">Phosphoprotein</keyword>
<feature type="compositionally biased region" description="Low complexity" evidence="5">
    <location>
        <begin position="98"/>
        <end position="107"/>
    </location>
</feature>
<feature type="compositionally biased region" description="Low complexity" evidence="5">
    <location>
        <begin position="116"/>
        <end position="138"/>
    </location>
</feature>
<dbReference type="CDD" id="cd21133">
    <property type="entry name" value="EVE"/>
    <property type="match status" value="1"/>
</dbReference>
<dbReference type="RefSeq" id="XP_016630229.1">
    <property type="nucleotide sequence ID" value="XM_016778858.1"/>
</dbReference>
<evidence type="ECO:0000256" key="1">
    <source>
        <dbReference type="ARBA" id="ARBA00004123"/>
    </source>
</evidence>
<dbReference type="InterPro" id="IPR015947">
    <property type="entry name" value="PUA-like_sf"/>
</dbReference>
<evidence type="ECO:0000259" key="6">
    <source>
        <dbReference type="Pfam" id="PF01878"/>
    </source>
</evidence>
<evidence type="ECO:0000256" key="4">
    <source>
        <dbReference type="ARBA" id="ARBA00023242"/>
    </source>
</evidence>
<feature type="compositionally biased region" description="Basic residues" evidence="5">
    <location>
        <begin position="161"/>
        <end position="170"/>
    </location>
</feature>
<dbReference type="InterPro" id="IPR002740">
    <property type="entry name" value="EVE_domain"/>
</dbReference>
<protein>
    <recommendedName>
        <fullName evidence="2">Thymocyte nuclear protein 1</fullName>
    </recommendedName>
</protein>
<feature type="domain" description="EVE" evidence="6">
    <location>
        <begin position="213"/>
        <end position="371"/>
    </location>
</feature>
<dbReference type="AlphaFoldDB" id="A0A0D2IGC2"/>
<feature type="compositionally biased region" description="Polar residues" evidence="5">
    <location>
        <begin position="61"/>
        <end position="70"/>
    </location>
</feature>
<dbReference type="OrthoDB" id="41445at2759"/>
<dbReference type="EMBL" id="KN848079">
    <property type="protein sequence ID" value="KIX96106.1"/>
    <property type="molecule type" value="Genomic_DNA"/>
</dbReference>
<feature type="region of interest" description="Disordered" evidence="5">
    <location>
        <begin position="386"/>
        <end position="416"/>
    </location>
</feature>
<dbReference type="Pfam" id="PF01878">
    <property type="entry name" value="EVE"/>
    <property type="match status" value="1"/>
</dbReference>
<proteinExistence type="predicted"/>
<dbReference type="STRING" id="1442371.A0A0D2IGC2"/>
<sequence length="449" mass="47555">MPAKKRKASSNSSSTRAKKVRIGGTSDIPDQPQPSTVSPAGRPKRTSVSEPKYNFTRRRNSSGTLQNATAASAGGGGGGGIKSDEPVVKKKRGRPSKAEAAAASPAPTQEVKSKPAKSSVKKATTSTASKSATATLSAQRHRAASRKSSARISVPPPTVPKRGRKPKVAPKAKNASSESESVDATLPHGQTLTAVNGEGNKSGDLVTLDHDIQYWLMKAEPESRIEKGHDVKFSIDDLAAKTEPEGWDGVRNPVARNNMRAMRKGDLAFFYHSNCAVPGIAGVMRIVGEHTVDESAFDPGHPYFDPKSDRAKPKWELVHVEFVKKFDNLITLKELKSFAKPGGALENMQTFRQSRLSVSAVSPEEWRFILDLAGESASLGHGDIMGGYESEVDGEGEETAATSDGDGLNGLSEGASGAETTGAIEIDILLQQAPQKSSDSETVDSAGEV</sequence>
<reference evidence="7 8" key="1">
    <citation type="submission" date="2015-01" db="EMBL/GenBank/DDBJ databases">
        <title>The Genome Sequence of Fonsecaea multimorphosa CBS 102226.</title>
        <authorList>
            <consortium name="The Broad Institute Genomics Platform"/>
            <person name="Cuomo C."/>
            <person name="de Hoog S."/>
            <person name="Gorbushina A."/>
            <person name="Stielow B."/>
            <person name="Teixiera M."/>
            <person name="Abouelleil A."/>
            <person name="Chapman S.B."/>
            <person name="Priest M."/>
            <person name="Young S.K."/>
            <person name="Wortman J."/>
            <person name="Nusbaum C."/>
            <person name="Birren B."/>
        </authorList>
    </citation>
    <scope>NUCLEOTIDE SEQUENCE [LARGE SCALE GENOMIC DNA]</scope>
    <source>
        <strain evidence="7 8">CBS 102226</strain>
    </source>
</reference>
<dbReference type="InterPro" id="IPR052181">
    <property type="entry name" value="5hmC_binding"/>
</dbReference>
<evidence type="ECO:0000256" key="3">
    <source>
        <dbReference type="ARBA" id="ARBA00022553"/>
    </source>
</evidence>
<evidence type="ECO:0000256" key="5">
    <source>
        <dbReference type="SAM" id="MobiDB-lite"/>
    </source>
</evidence>
<dbReference type="FunFam" id="3.10.590.10:FF:000003">
    <property type="entry name" value="Thymocyte nuclear protein 1"/>
    <property type="match status" value="1"/>
</dbReference>
<comment type="subcellular location">
    <subcellularLocation>
        <location evidence="1">Nucleus</location>
    </subcellularLocation>
</comment>
<dbReference type="GeneID" id="27714107"/>
<keyword evidence="4" id="KW-0539">Nucleus</keyword>
<gene>
    <name evidence="7" type="ORF">Z520_08361</name>
</gene>
<evidence type="ECO:0000313" key="8">
    <source>
        <dbReference type="Proteomes" id="UP000053411"/>
    </source>
</evidence>
<dbReference type="PANTHER" id="PTHR14087">
    <property type="entry name" value="THYMOCYTE NUCLEAR PROTEIN 1"/>
    <property type="match status" value="1"/>
</dbReference>
<feature type="region of interest" description="Disordered" evidence="5">
    <location>
        <begin position="1"/>
        <end position="202"/>
    </location>
</feature>
<evidence type="ECO:0000256" key="2">
    <source>
        <dbReference type="ARBA" id="ARBA00014654"/>
    </source>
</evidence>
<keyword evidence="8" id="KW-1185">Reference proteome</keyword>
<accession>A0A0D2IGC2</accession>